<evidence type="ECO:0000313" key="3">
    <source>
        <dbReference type="EMBL" id="MFC4058482.1"/>
    </source>
</evidence>
<gene>
    <name evidence="3" type="ORF">ACFOWE_09265</name>
</gene>
<sequence length="92" mass="9631">MRVRPTAHRTSPLVPARLSLPATAALPTGAPAAVPITALTGAGRVPVPTGAAQAAGKGARPFPQGRPEHRRQTPRPRPLPRPRLLPRHGGNR</sequence>
<dbReference type="Proteomes" id="UP001595850">
    <property type="component" value="Unassembled WGS sequence"/>
</dbReference>
<name>A0ABV8I629_9ACTN</name>
<feature type="region of interest" description="Disordered" evidence="1">
    <location>
        <begin position="42"/>
        <end position="92"/>
    </location>
</feature>
<keyword evidence="4" id="KW-1185">Reference proteome</keyword>
<keyword evidence="2" id="KW-0732">Signal</keyword>
<reference evidence="4" key="1">
    <citation type="journal article" date="2019" name="Int. J. Syst. Evol. Microbiol.">
        <title>The Global Catalogue of Microorganisms (GCM) 10K type strain sequencing project: providing services to taxonomists for standard genome sequencing and annotation.</title>
        <authorList>
            <consortium name="The Broad Institute Genomics Platform"/>
            <consortium name="The Broad Institute Genome Sequencing Center for Infectious Disease"/>
            <person name="Wu L."/>
            <person name="Ma J."/>
        </authorList>
    </citation>
    <scope>NUCLEOTIDE SEQUENCE [LARGE SCALE GENOMIC DNA]</scope>
    <source>
        <strain evidence="4">TBRC 4489</strain>
    </source>
</reference>
<evidence type="ECO:0000256" key="1">
    <source>
        <dbReference type="SAM" id="MobiDB-lite"/>
    </source>
</evidence>
<dbReference type="RefSeq" id="WP_377286778.1">
    <property type="nucleotide sequence ID" value="NZ_JBHSBM010000012.1"/>
</dbReference>
<evidence type="ECO:0000256" key="2">
    <source>
        <dbReference type="SAM" id="SignalP"/>
    </source>
</evidence>
<organism evidence="3 4">
    <name type="scientific">Planomonospora corallina</name>
    <dbReference type="NCBI Taxonomy" id="1806052"/>
    <lineage>
        <taxon>Bacteria</taxon>
        <taxon>Bacillati</taxon>
        <taxon>Actinomycetota</taxon>
        <taxon>Actinomycetes</taxon>
        <taxon>Streptosporangiales</taxon>
        <taxon>Streptosporangiaceae</taxon>
        <taxon>Planomonospora</taxon>
    </lineage>
</organism>
<accession>A0ABV8I629</accession>
<dbReference type="EMBL" id="JBHSBM010000012">
    <property type="protein sequence ID" value="MFC4058482.1"/>
    <property type="molecule type" value="Genomic_DNA"/>
</dbReference>
<protein>
    <submittedName>
        <fullName evidence="3">Uncharacterized protein</fullName>
    </submittedName>
</protein>
<feature type="chain" id="PRO_5045809557" evidence="2">
    <location>
        <begin position="25"/>
        <end position="92"/>
    </location>
</feature>
<feature type="signal peptide" evidence="2">
    <location>
        <begin position="1"/>
        <end position="24"/>
    </location>
</feature>
<proteinExistence type="predicted"/>
<comment type="caution">
    <text evidence="3">The sequence shown here is derived from an EMBL/GenBank/DDBJ whole genome shotgun (WGS) entry which is preliminary data.</text>
</comment>
<evidence type="ECO:0000313" key="4">
    <source>
        <dbReference type="Proteomes" id="UP001595850"/>
    </source>
</evidence>
<feature type="compositionally biased region" description="Basic residues" evidence="1">
    <location>
        <begin position="72"/>
        <end position="92"/>
    </location>
</feature>